<gene>
    <name evidence="11 12" type="primary">argJ</name>
    <name evidence="12" type="ORF">NUH88_06855</name>
</gene>
<dbReference type="GO" id="GO:0005737">
    <property type="term" value="C:cytoplasm"/>
    <property type="evidence" value="ECO:0007669"/>
    <property type="project" value="UniProtKB-SubCell"/>
</dbReference>
<dbReference type="HAMAP" id="MF_01106">
    <property type="entry name" value="ArgJ"/>
    <property type="match status" value="1"/>
</dbReference>
<evidence type="ECO:0000313" key="13">
    <source>
        <dbReference type="Proteomes" id="UP001060336"/>
    </source>
</evidence>
<feature type="binding site" evidence="11">
    <location>
        <position position="195"/>
    </location>
    <ligand>
        <name>substrate</name>
    </ligand>
</feature>
<comment type="function">
    <text evidence="11">Catalyzes two activities which are involved in the cyclic version of arginine biosynthesis: the synthesis of N-acetylglutamate from glutamate and acetyl-CoA as the acetyl donor, and of ornithine by transacetylation between N(2)-acetylornithine and glutamate.</text>
</comment>
<organism evidence="12 13">
    <name type="scientific">Nisaea acidiphila</name>
    <dbReference type="NCBI Taxonomy" id="1862145"/>
    <lineage>
        <taxon>Bacteria</taxon>
        <taxon>Pseudomonadati</taxon>
        <taxon>Pseudomonadota</taxon>
        <taxon>Alphaproteobacteria</taxon>
        <taxon>Rhodospirillales</taxon>
        <taxon>Thalassobaculaceae</taxon>
        <taxon>Nisaea</taxon>
    </lineage>
</organism>
<dbReference type="InterPro" id="IPR016117">
    <property type="entry name" value="ArgJ-like_dom_sf"/>
</dbReference>
<comment type="pathway">
    <text evidence="11">Amino-acid biosynthesis; L-arginine biosynthesis; L-ornithine and N-acetyl-L-glutamate from L-glutamate and N(2)-acetyl-L-ornithine (cyclic): step 1/1.</text>
</comment>
<evidence type="ECO:0000256" key="4">
    <source>
        <dbReference type="ARBA" id="ARBA00022490"/>
    </source>
</evidence>
<evidence type="ECO:0000313" key="12">
    <source>
        <dbReference type="EMBL" id="UUX51408.1"/>
    </source>
</evidence>
<keyword evidence="13" id="KW-1185">Reference proteome</keyword>
<dbReference type="GO" id="GO:0006592">
    <property type="term" value="P:ornithine biosynthetic process"/>
    <property type="evidence" value="ECO:0007669"/>
    <property type="project" value="TreeGrafter"/>
</dbReference>
<keyword evidence="6 11" id="KW-0028">Amino-acid biosynthesis</keyword>
<keyword evidence="8 11" id="KW-0068">Autocatalytic cleavage</keyword>
<feature type="chain" id="PRO_5039966436" description="Arginine biosynthesis bifunctional protein ArgJ alpha chain" evidence="11">
    <location>
        <begin position="1"/>
        <end position="194"/>
    </location>
</feature>
<dbReference type="GO" id="GO:0004358">
    <property type="term" value="F:L-glutamate N-acetyltransferase activity, acting on acetyl-L-ornithine as donor"/>
    <property type="evidence" value="ECO:0007669"/>
    <property type="project" value="UniProtKB-UniRule"/>
</dbReference>
<dbReference type="CDD" id="cd02152">
    <property type="entry name" value="OAT"/>
    <property type="match status" value="1"/>
</dbReference>
<comment type="catalytic activity">
    <reaction evidence="11">
        <text>N(2)-acetyl-L-ornithine + L-glutamate = N-acetyl-L-glutamate + L-ornithine</text>
        <dbReference type="Rhea" id="RHEA:15349"/>
        <dbReference type="ChEBI" id="CHEBI:29985"/>
        <dbReference type="ChEBI" id="CHEBI:44337"/>
        <dbReference type="ChEBI" id="CHEBI:46911"/>
        <dbReference type="ChEBI" id="CHEBI:57805"/>
        <dbReference type="EC" id="2.3.1.35"/>
    </reaction>
</comment>
<dbReference type="NCBIfam" id="TIGR00120">
    <property type="entry name" value="ArgJ"/>
    <property type="match status" value="1"/>
</dbReference>
<accession>A0A9J7AVS0</accession>
<feature type="site" description="Involved in the stabilization of negative charge on the oxyanion by the formation of the oxyanion hole" evidence="11">
    <location>
        <position position="121"/>
    </location>
</feature>
<feature type="binding site" evidence="11">
    <location>
        <position position="184"/>
    </location>
    <ligand>
        <name>substrate</name>
    </ligand>
</feature>
<keyword evidence="9 11" id="KW-0511">Multifunctional enzyme</keyword>
<dbReference type="PANTHER" id="PTHR23100">
    <property type="entry name" value="ARGININE BIOSYNTHESIS BIFUNCTIONAL PROTEIN ARGJ"/>
    <property type="match status" value="1"/>
</dbReference>
<dbReference type="AlphaFoldDB" id="A0A9J7AVS0"/>
<feature type="binding site" evidence="11">
    <location>
        <position position="282"/>
    </location>
    <ligand>
        <name>substrate</name>
    </ligand>
</feature>
<dbReference type="EMBL" id="CP102480">
    <property type="protein sequence ID" value="UUX51408.1"/>
    <property type="molecule type" value="Genomic_DNA"/>
</dbReference>
<keyword evidence="7 11" id="KW-0808">Transferase</keyword>
<dbReference type="FunFam" id="3.10.20.340:FF:000003">
    <property type="entry name" value="Arginine biosynthesis bifunctional protein ArgJ"/>
    <property type="match status" value="1"/>
</dbReference>
<feature type="chain" id="PRO_5039966437" description="Arginine biosynthesis bifunctional protein ArgJ beta chain" evidence="11">
    <location>
        <begin position="195"/>
        <end position="410"/>
    </location>
</feature>
<dbReference type="KEGG" id="naci:NUH88_06855"/>
<dbReference type="PANTHER" id="PTHR23100:SF0">
    <property type="entry name" value="ARGININE BIOSYNTHESIS BIFUNCTIONAL PROTEIN ARGJ, MITOCHONDRIAL"/>
    <property type="match status" value="1"/>
</dbReference>
<dbReference type="EC" id="2.3.1.1" evidence="11"/>
<evidence type="ECO:0000256" key="10">
    <source>
        <dbReference type="ARBA" id="ARBA00023315"/>
    </source>
</evidence>
<sequence>MSDQVSPLAPDSFPEMPVVAGVRTASVAAGIKYKNRNDVLLVELAEGTTVAGVLTRSTTPGAPVAWCREILPKGSGRGLVVNSGNANVFTGAAGAAAVRETASAAAALLSCSPDEIYVASTGVIGEILAHEKITAKLPDAVGALSASDWDGAANAIRTTDTFAKGASATAEIGGKTVTIAGIAKGSGMVQPNMATMLSFVFTDAAIPAGLLQALLPPLADRTFNSITVDSDTSTSDTLLLFATGKAGNAPPSGIEDAALDGFKQALESVLRELAILVVRDGEGATKFIEVRVSGAESDASARKIALAIANSPLVKTAIAGEDANWGRVVMAVGKSEQPIDVSKIRIGFGGIDIAVGGMRDPNYDEAPVAAHLKGQEIGIDVDVGIGSGRSTVWTCDLTHGYISINADYRS</sequence>
<dbReference type="Pfam" id="PF01960">
    <property type="entry name" value="ArgJ"/>
    <property type="match status" value="1"/>
</dbReference>
<evidence type="ECO:0000256" key="7">
    <source>
        <dbReference type="ARBA" id="ARBA00022679"/>
    </source>
</evidence>
<evidence type="ECO:0000256" key="1">
    <source>
        <dbReference type="ARBA" id="ARBA00004496"/>
    </source>
</evidence>
<dbReference type="GO" id="GO:0006526">
    <property type="term" value="P:L-arginine biosynthetic process"/>
    <property type="evidence" value="ECO:0007669"/>
    <property type="project" value="UniProtKB-UniRule"/>
</dbReference>
<dbReference type="NCBIfam" id="NF003802">
    <property type="entry name" value="PRK05388.1"/>
    <property type="match status" value="1"/>
</dbReference>
<evidence type="ECO:0000256" key="11">
    <source>
        <dbReference type="HAMAP-Rule" id="MF_01106"/>
    </source>
</evidence>
<comment type="pathway">
    <text evidence="11">Amino-acid biosynthesis; L-arginine biosynthesis; N(2)-acetyl-L-ornithine from L-glutamate: step 1/4.</text>
</comment>
<dbReference type="InterPro" id="IPR042195">
    <property type="entry name" value="ArgJ_beta_C"/>
</dbReference>
<comment type="subunit">
    <text evidence="3 11">Heterotetramer of two alpha and two beta chains.</text>
</comment>
<reference evidence="12" key="1">
    <citation type="submission" date="2022-08" db="EMBL/GenBank/DDBJ databases">
        <title>Nisaea acidiphila sp. nov., isolated from a marine algal debris and emended description of the genus Nisaea Urios et al. 2008.</title>
        <authorList>
            <person name="Kwon K."/>
        </authorList>
    </citation>
    <scope>NUCLEOTIDE SEQUENCE</scope>
    <source>
        <strain evidence="12">MEBiC11861</strain>
    </source>
</reference>
<dbReference type="GO" id="GO:0004042">
    <property type="term" value="F:L-glutamate N-acetyltransferase activity"/>
    <property type="evidence" value="ECO:0007669"/>
    <property type="project" value="UniProtKB-UniRule"/>
</dbReference>
<feature type="binding site" evidence="11">
    <location>
        <position position="405"/>
    </location>
    <ligand>
        <name>substrate</name>
    </ligand>
</feature>
<dbReference type="SUPFAM" id="SSF56266">
    <property type="entry name" value="DmpA/ArgJ-like"/>
    <property type="match status" value="1"/>
</dbReference>
<feature type="site" description="Cleavage; by autolysis" evidence="11">
    <location>
        <begin position="194"/>
        <end position="195"/>
    </location>
</feature>
<keyword evidence="10 11" id="KW-0012">Acyltransferase</keyword>
<evidence type="ECO:0000256" key="6">
    <source>
        <dbReference type="ARBA" id="ARBA00022605"/>
    </source>
</evidence>
<dbReference type="Gene3D" id="3.60.70.12">
    <property type="entry name" value="L-amino peptidase D-ALA esterase/amidase"/>
    <property type="match status" value="1"/>
</dbReference>
<dbReference type="EC" id="2.3.1.35" evidence="11"/>
<protein>
    <recommendedName>
        <fullName evidence="11">Arginine biosynthesis bifunctional protein ArgJ</fullName>
    </recommendedName>
    <domain>
        <recommendedName>
            <fullName evidence="11">Glutamate N-acetyltransferase</fullName>
            <ecNumber evidence="11">2.3.1.35</ecNumber>
        </recommendedName>
        <alternativeName>
            <fullName evidence="11">Ornithine acetyltransferase</fullName>
            <shortName evidence="11">OATase</shortName>
        </alternativeName>
        <alternativeName>
            <fullName evidence="11">Ornithine transacetylase</fullName>
        </alternativeName>
    </domain>
    <domain>
        <recommendedName>
            <fullName evidence="11">Amino-acid acetyltransferase</fullName>
            <ecNumber evidence="11">2.3.1.1</ecNumber>
        </recommendedName>
        <alternativeName>
            <fullName evidence="11">N-acetylglutamate synthase</fullName>
            <shortName evidence="11">AGSase</shortName>
        </alternativeName>
    </domain>
    <component>
        <recommendedName>
            <fullName evidence="11">Arginine biosynthesis bifunctional protein ArgJ alpha chain</fullName>
        </recommendedName>
    </component>
    <component>
        <recommendedName>
            <fullName evidence="11">Arginine biosynthesis bifunctional protein ArgJ beta chain</fullName>
        </recommendedName>
    </component>
</protein>
<feature type="binding site" evidence="11">
    <location>
        <position position="158"/>
    </location>
    <ligand>
        <name>substrate</name>
    </ligand>
</feature>
<comment type="subcellular location">
    <subcellularLocation>
        <location evidence="1 11">Cytoplasm</location>
    </subcellularLocation>
</comment>
<dbReference type="RefSeq" id="WP_257770873.1">
    <property type="nucleotide sequence ID" value="NZ_CP102480.1"/>
</dbReference>
<evidence type="ECO:0000256" key="9">
    <source>
        <dbReference type="ARBA" id="ARBA00023268"/>
    </source>
</evidence>
<keyword evidence="5 11" id="KW-0055">Arginine biosynthesis</keyword>
<dbReference type="FunFam" id="3.60.70.12:FF:000001">
    <property type="entry name" value="Arginine biosynthesis bifunctional protein ArgJ, chloroplastic"/>
    <property type="match status" value="1"/>
</dbReference>
<dbReference type="Gene3D" id="3.10.20.340">
    <property type="entry name" value="ArgJ beta chain, C-terminal domain"/>
    <property type="match status" value="1"/>
</dbReference>
<comment type="catalytic activity">
    <reaction evidence="11">
        <text>L-glutamate + acetyl-CoA = N-acetyl-L-glutamate + CoA + H(+)</text>
        <dbReference type="Rhea" id="RHEA:24292"/>
        <dbReference type="ChEBI" id="CHEBI:15378"/>
        <dbReference type="ChEBI" id="CHEBI:29985"/>
        <dbReference type="ChEBI" id="CHEBI:44337"/>
        <dbReference type="ChEBI" id="CHEBI:57287"/>
        <dbReference type="ChEBI" id="CHEBI:57288"/>
        <dbReference type="EC" id="2.3.1.1"/>
    </reaction>
</comment>
<feature type="active site" description="Nucleophile" evidence="11">
    <location>
        <position position="195"/>
    </location>
</feature>
<evidence type="ECO:0000256" key="5">
    <source>
        <dbReference type="ARBA" id="ARBA00022571"/>
    </source>
</evidence>
<evidence type="ECO:0000256" key="3">
    <source>
        <dbReference type="ARBA" id="ARBA00011475"/>
    </source>
</evidence>
<comment type="similarity">
    <text evidence="2 11">Belongs to the ArgJ family.</text>
</comment>
<dbReference type="Proteomes" id="UP001060336">
    <property type="component" value="Chromosome"/>
</dbReference>
<name>A0A9J7AVS0_9PROT</name>
<evidence type="ECO:0000256" key="2">
    <source>
        <dbReference type="ARBA" id="ARBA00006774"/>
    </source>
</evidence>
<keyword evidence="4 11" id="KW-0963">Cytoplasm</keyword>
<proteinExistence type="inferred from homology"/>
<feature type="binding site" evidence="11">
    <location>
        <position position="410"/>
    </location>
    <ligand>
        <name>substrate</name>
    </ligand>
</feature>
<dbReference type="InterPro" id="IPR002813">
    <property type="entry name" value="Arg_biosynth_ArgJ"/>
</dbReference>
<feature type="site" description="Involved in the stabilization of negative charge on the oxyanion by the formation of the oxyanion hole" evidence="11">
    <location>
        <position position="122"/>
    </location>
</feature>
<evidence type="ECO:0000256" key="8">
    <source>
        <dbReference type="ARBA" id="ARBA00022813"/>
    </source>
</evidence>